<dbReference type="GO" id="GO:0005886">
    <property type="term" value="C:plasma membrane"/>
    <property type="evidence" value="ECO:0007669"/>
    <property type="project" value="UniProtKB-SubCell"/>
</dbReference>
<reference evidence="10" key="2">
    <citation type="submission" date="2020-09" db="EMBL/GenBank/DDBJ databases">
        <authorList>
            <person name="Sun Q."/>
            <person name="Zhou Y."/>
        </authorList>
    </citation>
    <scope>NUCLEOTIDE SEQUENCE</scope>
    <source>
        <strain evidence="10">CGMCC 4.7201</strain>
    </source>
</reference>
<comment type="caution">
    <text evidence="10">The sequence shown here is derived from an EMBL/GenBank/DDBJ whole genome shotgun (WGS) entry which is preliminary data.</text>
</comment>
<dbReference type="GO" id="GO:0055085">
    <property type="term" value="P:transmembrane transport"/>
    <property type="evidence" value="ECO:0007669"/>
    <property type="project" value="InterPro"/>
</dbReference>
<feature type="transmembrane region" description="Helical" evidence="7">
    <location>
        <begin position="149"/>
        <end position="171"/>
    </location>
</feature>
<feature type="transmembrane region" description="Helical" evidence="7">
    <location>
        <begin position="52"/>
        <end position="71"/>
    </location>
</feature>
<feature type="transmembrane region" description="Helical" evidence="7">
    <location>
        <begin position="247"/>
        <end position="272"/>
    </location>
</feature>
<feature type="transmembrane region" description="Helical" evidence="7">
    <location>
        <begin position="116"/>
        <end position="137"/>
    </location>
</feature>
<dbReference type="InterPro" id="IPR050809">
    <property type="entry name" value="UgpAE/MalFG_permease"/>
</dbReference>
<evidence type="ECO:0000256" key="1">
    <source>
        <dbReference type="ARBA" id="ARBA00004651"/>
    </source>
</evidence>
<dbReference type="InterPro" id="IPR000515">
    <property type="entry name" value="MetI-like"/>
</dbReference>
<protein>
    <submittedName>
        <fullName evidence="10">Sugar ABC transporter permease</fullName>
    </submittedName>
</protein>
<evidence type="ECO:0000256" key="7">
    <source>
        <dbReference type="RuleBase" id="RU363032"/>
    </source>
</evidence>
<evidence type="ECO:0000256" key="6">
    <source>
        <dbReference type="ARBA" id="ARBA00023136"/>
    </source>
</evidence>
<keyword evidence="3" id="KW-1003">Cell membrane</keyword>
<accession>A0A918DWF4</accession>
<keyword evidence="6 7" id="KW-0472">Membrane</keyword>
<dbReference type="PANTHER" id="PTHR43227">
    <property type="entry name" value="BLL4140 PROTEIN"/>
    <property type="match status" value="1"/>
</dbReference>
<keyword evidence="2 7" id="KW-0813">Transport</keyword>
<dbReference type="Proteomes" id="UP000641932">
    <property type="component" value="Unassembled WGS sequence"/>
</dbReference>
<evidence type="ECO:0000259" key="9">
    <source>
        <dbReference type="PROSITE" id="PS50928"/>
    </source>
</evidence>
<dbReference type="PROSITE" id="PS50928">
    <property type="entry name" value="ABC_TM1"/>
    <property type="match status" value="1"/>
</dbReference>
<evidence type="ECO:0000313" key="10">
    <source>
        <dbReference type="EMBL" id="GGO85617.1"/>
    </source>
</evidence>
<comment type="similarity">
    <text evidence="7">Belongs to the binding-protein-dependent transport system permease family.</text>
</comment>
<dbReference type="PANTHER" id="PTHR43227:SF8">
    <property type="entry name" value="DIACETYLCHITOBIOSE UPTAKE SYSTEM PERMEASE PROTEIN DASB"/>
    <property type="match status" value="1"/>
</dbReference>
<reference evidence="10" key="1">
    <citation type="journal article" date="2014" name="Int. J. Syst. Evol. Microbiol.">
        <title>Complete genome sequence of Corynebacterium casei LMG S-19264T (=DSM 44701T), isolated from a smear-ripened cheese.</title>
        <authorList>
            <consortium name="US DOE Joint Genome Institute (JGI-PGF)"/>
            <person name="Walter F."/>
            <person name="Albersmeier A."/>
            <person name="Kalinowski J."/>
            <person name="Ruckert C."/>
        </authorList>
    </citation>
    <scope>NUCLEOTIDE SEQUENCE</scope>
    <source>
        <strain evidence="10">CGMCC 4.7201</strain>
    </source>
</reference>
<organism evidence="10 11">
    <name type="scientific">Wenjunlia tyrosinilytica</name>
    <dbReference type="NCBI Taxonomy" id="1544741"/>
    <lineage>
        <taxon>Bacteria</taxon>
        <taxon>Bacillati</taxon>
        <taxon>Actinomycetota</taxon>
        <taxon>Actinomycetes</taxon>
        <taxon>Kitasatosporales</taxon>
        <taxon>Streptomycetaceae</taxon>
        <taxon>Wenjunlia</taxon>
    </lineage>
</organism>
<sequence>MQSDGVVVRPDADSGKTGSPPPSPPGTGGRPTPVPARRPGAAGALLAGSAPYLLLLPAVVATVALLGWPLVKNGLLSFQNLNPRQLIQHITEWNGVDNYQAVLKSSEFWKVTGRSVVFTAANVALIMVCGALVGLLLNRLGKKMRLTLSLGLVLAWAMPVVAATTVYQWLFDSRFGVVNWMLDALGWHSMKDFNWVGGQLSTFFVITLLIVWQSIPFVAFNLYAALTTIPNELYEAARMDGAGAWRIFGSVTFPVLRPFFLATTFLEVIWVFKAFTQVFAINQGGPERLTETLPVYAFVEGVGNQHFGMGAAISVLTIVFLLVLMSYYFRVILKQEEEL</sequence>
<name>A0A918DWF4_9ACTN</name>
<dbReference type="CDD" id="cd06261">
    <property type="entry name" value="TM_PBP2"/>
    <property type="match status" value="1"/>
</dbReference>
<comment type="subcellular location">
    <subcellularLocation>
        <location evidence="1 7">Cell membrane</location>
        <topology evidence="1 7">Multi-pass membrane protein</topology>
    </subcellularLocation>
</comment>
<feature type="transmembrane region" description="Helical" evidence="7">
    <location>
        <begin position="203"/>
        <end position="226"/>
    </location>
</feature>
<dbReference type="Gene3D" id="1.10.3720.10">
    <property type="entry name" value="MetI-like"/>
    <property type="match status" value="1"/>
</dbReference>
<keyword evidence="5 7" id="KW-1133">Transmembrane helix</keyword>
<evidence type="ECO:0000256" key="2">
    <source>
        <dbReference type="ARBA" id="ARBA00022448"/>
    </source>
</evidence>
<dbReference type="EMBL" id="BMMS01000007">
    <property type="protein sequence ID" value="GGO85617.1"/>
    <property type="molecule type" value="Genomic_DNA"/>
</dbReference>
<feature type="transmembrane region" description="Helical" evidence="7">
    <location>
        <begin position="307"/>
        <end position="329"/>
    </location>
</feature>
<proteinExistence type="inferred from homology"/>
<evidence type="ECO:0000256" key="4">
    <source>
        <dbReference type="ARBA" id="ARBA00022692"/>
    </source>
</evidence>
<keyword evidence="11" id="KW-1185">Reference proteome</keyword>
<evidence type="ECO:0000256" key="5">
    <source>
        <dbReference type="ARBA" id="ARBA00022989"/>
    </source>
</evidence>
<dbReference type="InterPro" id="IPR035906">
    <property type="entry name" value="MetI-like_sf"/>
</dbReference>
<evidence type="ECO:0000256" key="8">
    <source>
        <dbReference type="SAM" id="MobiDB-lite"/>
    </source>
</evidence>
<dbReference type="AlphaFoldDB" id="A0A918DWF4"/>
<evidence type="ECO:0000256" key="3">
    <source>
        <dbReference type="ARBA" id="ARBA00022475"/>
    </source>
</evidence>
<feature type="domain" description="ABC transmembrane type-1" evidence="9">
    <location>
        <begin position="112"/>
        <end position="328"/>
    </location>
</feature>
<dbReference type="SUPFAM" id="SSF161098">
    <property type="entry name" value="MetI-like"/>
    <property type="match status" value="1"/>
</dbReference>
<keyword evidence="4 7" id="KW-0812">Transmembrane</keyword>
<evidence type="ECO:0000313" key="11">
    <source>
        <dbReference type="Proteomes" id="UP000641932"/>
    </source>
</evidence>
<dbReference type="Pfam" id="PF00528">
    <property type="entry name" value="BPD_transp_1"/>
    <property type="match status" value="1"/>
</dbReference>
<feature type="region of interest" description="Disordered" evidence="8">
    <location>
        <begin position="1"/>
        <end position="40"/>
    </location>
</feature>
<gene>
    <name evidence="10" type="ORF">GCM10012280_19810</name>
</gene>